<dbReference type="PANTHER" id="PTHR33992">
    <property type="entry name" value="RIBONUCLEASE P PROTEIN COMPONENT"/>
    <property type="match status" value="1"/>
</dbReference>
<dbReference type="GO" id="GO:0004526">
    <property type="term" value="F:ribonuclease P activity"/>
    <property type="evidence" value="ECO:0007669"/>
    <property type="project" value="UniProtKB-EC"/>
</dbReference>
<dbReference type="InterPro" id="IPR000100">
    <property type="entry name" value="RNase_P"/>
</dbReference>
<evidence type="ECO:0000256" key="6">
    <source>
        <dbReference type="ARBA" id="ARBA00022884"/>
    </source>
</evidence>
<sequence>MSESYPKKEKLKSKKLIERLFSEGQSVSAFPLRLVYLQTTFDDDVIAKTGVSVSKRNFKTAVDRNRIKRLLREVYRLNKTLYFNNITTQYAFMILYIGKDKPNITQVESRMKRLFEKFSGKISEQ</sequence>
<comment type="subunit">
    <text evidence="7">Consists of a catalytic RNA component (M1 or rnpB) and a protein subunit.</text>
</comment>
<dbReference type="SUPFAM" id="SSF54211">
    <property type="entry name" value="Ribosomal protein S5 domain 2-like"/>
    <property type="match status" value="1"/>
</dbReference>
<keyword evidence="3 7" id="KW-0540">Nuclease</keyword>
<keyword evidence="4 7" id="KW-0255">Endonuclease</keyword>
<dbReference type="PANTHER" id="PTHR33992:SF1">
    <property type="entry name" value="RIBONUCLEASE P PROTEIN COMPONENT"/>
    <property type="match status" value="1"/>
</dbReference>
<organism evidence="9 10">
    <name type="scientific">Flavivirga amylovorans</name>
    <dbReference type="NCBI Taxonomy" id="870486"/>
    <lineage>
        <taxon>Bacteria</taxon>
        <taxon>Pseudomonadati</taxon>
        <taxon>Bacteroidota</taxon>
        <taxon>Flavobacteriia</taxon>
        <taxon>Flavobacteriales</taxon>
        <taxon>Flavobacteriaceae</taxon>
        <taxon>Flavivirga</taxon>
    </lineage>
</organism>
<evidence type="ECO:0000256" key="4">
    <source>
        <dbReference type="ARBA" id="ARBA00022759"/>
    </source>
</evidence>
<keyword evidence="6 7" id="KW-0694">RNA-binding</keyword>
<dbReference type="HAMAP" id="MF_00227">
    <property type="entry name" value="RNase_P"/>
    <property type="match status" value="1"/>
</dbReference>
<comment type="similarity">
    <text evidence="7">Belongs to the RnpA family.</text>
</comment>
<comment type="function">
    <text evidence="1 7">RNaseP catalyzes the removal of the 5'-leader sequence from pre-tRNA to produce the mature 5'-terminus. It can also cleave other RNA substrates such as 4.5S RNA. The protein component plays an auxiliary but essential role in vivo by binding to the 5'-leader sequence and broadening the substrate specificity of the ribozyme.</text>
</comment>
<dbReference type="InterPro" id="IPR020568">
    <property type="entry name" value="Ribosomal_Su5_D2-typ_SF"/>
</dbReference>
<evidence type="ECO:0000256" key="8">
    <source>
        <dbReference type="NCBIfam" id="TIGR00188"/>
    </source>
</evidence>
<dbReference type="Gene3D" id="3.30.230.10">
    <property type="match status" value="1"/>
</dbReference>
<dbReference type="Proteomes" id="UP001176891">
    <property type="component" value="Unassembled WGS sequence"/>
</dbReference>
<dbReference type="PROSITE" id="PS00648">
    <property type="entry name" value="RIBONUCLEASE_P"/>
    <property type="match status" value="1"/>
</dbReference>
<keyword evidence="2 7" id="KW-0819">tRNA processing</keyword>
<dbReference type="Pfam" id="PF00825">
    <property type="entry name" value="Ribonuclease_P"/>
    <property type="match status" value="1"/>
</dbReference>
<gene>
    <name evidence="7 9" type="primary">rnpA</name>
    <name evidence="9" type="ORF">Q4Q39_05190</name>
</gene>
<evidence type="ECO:0000256" key="7">
    <source>
        <dbReference type="HAMAP-Rule" id="MF_00227"/>
    </source>
</evidence>
<proteinExistence type="inferred from homology"/>
<keyword evidence="10" id="KW-1185">Reference proteome</keyword>
<dbReference type="InterPro" id="IPR020539">
    <property type="entry name" value="RNase_P_CS"/>
</dbReference>
<evidence type="ECO:0000256" key="1">
    <source>
        <dbReference type="ARBA" id="ARBA00002663"/>
    </source>
</evidence>
<comment type="catalytic activity">
    <reaction evidence="7">
        <text>Endonucleolytic cleavage of RNA, removing 5'-extranucleotides from tRNA precursor.</text>
        <dbReference type="EC" id="3.1.26.5"/>
    </reaction>
</comment>
<evidence type="ECO:0000313" key="9">
    <source>
        <dbReference type="EMBL" id="MDO5986798.1"/>
    </source>
</evidence>
<dbReference type="InterPro" id="IPR014721">
    <property type="entry name" value="Ribsml_uS5_D2-typ_fold_subgr"/>
</dbReference>
<reference evidence="9" key="1">
    <citation type="submission" date="2023-07" db="EMBL/GenBank/DDBJ databases">
        <title>Two novel species in the genus Flavivirga.</title>
        <authorList>
            <person name="Kwon K."/>
        </authorList>
    </citation>
    <scope>NUCLEOTIDE SEQUENCE</scope>
    <source>
        <strain evidence="9">KACC 14157</strain>
    </source>
</reference>
<accession>A0ABT8WZ99</accession>
<protein>
    <recommendedName>
        <fullName evidence="7 8">Ribonuclease P protein component</fullName>
        <shortName evidence="7">RNase P protein</shortName>
        <shortName evidence="7">RNaseP protein</shortName>
        <ecNumber evidence="7 8">3.1.26.5</ecNumber>
    </recommendedName>
    <alternativeName>
        <fullName evidence="7">Protein C5</fullName>
    </alternativeName>
</protein>
<evidence type="ECO:0000313" key="10">
    <source>
        <dbReference type="Proteomes" id="UP001176891"/>
    </source>
</evidence>
<evidence type="ECO:0000256" key="5">
    <source>
        <dbReference type="ARBA" id="ARBA00022801"/>
    </source>
</evidence>
<evidence type="ECO:0000256" key="2">
    <source>
        <dbReference type="ARBA" id="ARBA00022694"/>
    </source>
</evidence>
<dbReference type="EMBL" id="JAUOEM010000002">
    <property type="protein sequence ID" value="MDO5986798.1"/>
    <property type="molecule type" value="Genomic_DNA"/>
</dbReference>
<name>A0ABT8WZ99_9FLAO</name>
<dbReference type="EC" id="3.1.26.5" evidence="7 8"/>
<keyword evidence="5 7" id="KW-0378">Hydrolase</keyword>
<dbReference type="NCBIfam" id="TIGR00188">
    <property type="entry name" value="rnpA"/>
    <property type="match status" value="1"/>
</dbReference>
<dbReference type="RefSeq" id="WP_303281330.1">
    <property type="nucleotide sequence ID" value="NZ_BAABCZ010000005.1"/>
</dbReference>
<comment type="caution">
    <text evidence="9">The sequence shown here is derived from an EMBL/GenBank/DDBJ whole genome shotgun (WGS) entry which is preliminary data.</text>
</comment>
<evidence type="ECO:0000256" key="3">
    <source>
        <dbReference type="ARBA" id="ARBA00022722"/>
    </source>
</evidence>